<evidence type="ECO:0000313" key="2">
    <source>
        <dbReference type="Proteomes" id="UP000719766"/>
    </source>
</evidence>
<dbReference type="InterPro" id="IPR043128">
    <property type="entry name" value="Rev_trsase/Diguanyl_cyclase"/>
</dbReference>
<comment type="caution">
    <text evidence="1">The sequence shown here is derived from an EMBL/GenBank/DDBJ whole genome shotgun (WGS) entry which is preliminary data.</text>
</comment>
<sequence length="83" mass="9496">DVRSFLGLVRYLDQFLPHLADYTRLLTPLTTKSSELEWPGWSEGHQEAFDAIKRLVISRDCLTTIDHDNLGENKIFVTCDASD</sequence>
<accession>A0A9P7AG61</accession>
<dbReference type="SUPFAM" id="SSF56672">
    <property type="entry name" value="DNA/RNA polymerases"/>
    <property type="match status" value="1"/>
</dbReference>
<dbReference type="InterPro" id="IPR050951">
    <property type="entry name" value="Retrovirus_Pol_polyprotein"/>
</dbReference>
<proteinExistence type="predicted"/>
<keyword evidence="2" id="KW-1185">Reference proteome</keyword>
<dbReference type="PANTHER" id="PTHR37984">
    <property type="entry name" value="PROTEIN CBG26694"/>
    <property type="match status" value="1"/>
</dbReference>
<dbReference type="Gene3D" id="3.30.70.270">
    <property type="match status" value="1"/>
</dbReference>
<dbReference type="InterPro" id="IPR043502">
    <property type="entry name" value="DNA/RNA_pol_sf"/>
</dbReference>
<protein>
    <recommendedName>
        <fullName evidence="3">Reverse transcriptase/retrotransposon-derived protein RNase H-like domain-containing protein</fullName>
    </recommendedName>
</protein>
<dbReference type="RefSeq" id="XP_041155965.1">
    <property type="nucleotide sequence ID" value="XM_041296606.1"/>
</dbReference>
<dbReference type="EMBL" id="JABBWE010000065">
    <property type="protein sequence ID" value="KAG1788782.1"/>
    <property type="molecule type" value="Genomic_DNA"/>
</dbReference>
<dbReference type="GeneID" id="64590370"/>
<dbReference type="Proteomes" id="UP000719766">
    <property type="component" value="Unassembled WGS sequence"/>
</dbReference>
<evidence type="ECO:0008006" key="3">
    <source>
        <dbReference type="Google" id="ProtNLM"/>
    </source>
</evidence>
<dbReference type="OrthoDB" id="3201810at2759"/>
<dbReference type="PANTHER" id="PTHR37984:SF9">
    <property type="entry name" value="INTEGRASE CATALYTIC DOMAIN-CONTAINING PROTEIN"/>
    <property type="match status" value="1"/>
</dbReference>
<name>A0A9P7AG61_9AGAM</name>
<gene>
    <name evidence="1" type="ORF">HD556DRAFT_1213142</name>
</gene>
<feature type="non-terminal residue" evidence="1">
    <location>
        <position position="83"/>
    </location>
</feature>
<dbReference type="AlphaFoldDB" id="A0A9P7AG61"/>
<organism evidence="1 2">
    <name type="scientific">Suillus plorans</name>
    <dbReference type="NCBI Taxonomy" id="116603"/>
    <lineage>
        <taxon>Eukaryota</taxon>
        <taxon>Fungi</taxon>
        <taxon>Dikarya</taxon>
        <taxon>Basidiomycota</taxon>
        <taxon>Agaricomycotina</taxon>
        <taxon>Agaricomycetes</taxon>
        <taxon>Agaricomycetidae</taxon>
        <taxon>Boletales</taxon>
        <taxon>Suillineae</taxon>
        <taxon>Suillaceae</taxon>
        <taxon>Suillus</taxon>
    </lineage>
</organism>
<feature type="non-terminal residue" evidence="1">
    <location>
        <position position="1"/>
    </location>
</feature>
<reference evidence="1" key="1">
    <citation type="journal article" date="2020" name="New Phytol.">
        <title>Comparative genomics reveals dynamic genome evolution in host specialist ectomycorrhizal fungi.</title>
        <authorList>
            <person name="Lofgren L.A."/>
            <person name="Nguyen N.H."/>
            <person name="Vilgalys R."/>
            <person name="Ruytinx J."/>
            <person name="Liao H.L."/>
            <person name="Branco S."/>
            <person name="Kuo A."/>
            <person name="LaButti K."/>
            <person name="Lipzen A."/>
            <person name="Andreopoulos W."/>
            <person name="Pangilinan J."/>
            <person name="Riley R."/>
            <person name="Hundley H."/>
            <person name="Na H."/>
            <person name="Barry K."/>
            <person name="Grigoriev I.V."/>
            <person name="Stajich J.E."/>
            <person name="Kennedy P.G."/>
        </authorList>
    </citation>
    <scope>NUCLEOTIDE SEQUENCE</scope>
    <source>
        <strain evidence="1">S12</strain>
    </source>
</reference>
<evidence type="ECO:0000313" key="1">
    <source>
        <dbReference type="EMBL" id="KAG1788782.1"/>
    </source>
</evidence>